<accession>A0A0K1PFA4</accession>
<keyword evidence="3" id="KW-0819">tRNA processing</keyword>
<keyword evidence="8" id="KW-0694">RNA-binding</keyword>
<reference evidence="9 10" key="1">
    <citation type="submission" date="2015-08" db="EMBL/GenBank/DDBJ databases">
        <authorList>
            <person name="Babu N.S."/>
            <person name="Beckwith C.J."/>
            <person name="Beseler K.G."/>
            <person name="Brison A."/>
            <person name="Carone J.V."/>
            <person name="Caskin T.P."/>
            <person name="Diamond M."/>
            <person name="Durham M.E."/>
            <person name="Foxe J.M."/>
            <person name="Go M."/>
            <person name="Henderson B.A."/>
            <person name="Jones I.B."/>
            <person name="McGettigan J.A."/>
            <person name="Micheletti S.J."/>
            <person name="Nasrallah M.E."/>
            <person name="Ortiz D."/>
            <person name="Piller C.R."/>
            <person name="Privatt S.R."/>
            <person name="Schneider S.L."/>
            <person name="Sharp S."/>
            <person name="Smith T.C."/>
            <person name="Stanton J.D."/>
            <person name="Ullery H.E."/>
            <person name="Wilson R.J."/>
            <person name="Serrano M.G."/>
            <person name="Buck G."/>
            <person name="Lee V."/>
            <person name="Wang Y."/>
            <person name="Carvalho R."/>
            <person name="Voegtly L."/>
            <person name="Shi R."/>
            <person name="Duckworth R."/>
            <person name="Johnson A."/>
            <person name="Loviza R."/>
            <person name="Walstead R."/>
            <person name="Shah Z."/>
            <person name="Kiflezghi M."/>
            <person name="Wade K."/>
            <person name="Ball S.L."/>
            <person name="Bradley K.W."/>
            <person name="Asai D.J."/>
            <person name="Bowman C.A."/>
            <person name="Russell D.A."/>
            <person name="Pope W.H."/>
            <person name="Jacobs-Sera D."/>
            <person name="Hendrix R.W."/>
            <person name="Hatfull G.F."/>
        </authorList>
    </citation>
    <scope>NUCLEOTIDE SEQUENCE [LARGE SCALE GENOMIC DNA]</scope>
    <source>
        <strain evidence="9 10">DSM 27710</strain>
    </source>
</reference>
<dbReference type="GO" id="GO:0003723">
    <property type="term" value="F:RNA binding"/>
    <property type="evidence" value="ECO:0007669"/>
    <property type="project" value="UniProtKB-KW"/>
</dbReference>
<keyword evidence="7" id="KW-0460">Magnesium</keyword>
<sequence>MHDPYGGLADLKAGFLRVLHGLSFHDDPTRAFRAARFAARLDLRLAPETLGLMAAARRAGSFDALGRERLGGELDRILAEPAVVQAFRLLREWRLLPVIHKRFDATRGFLERLQDARSAAARAGGVLGDEAPSQAEVLWLAVASAIPRPDRATLDRMIPGGHKARRRFREGAEKAKRAVSALAKAKRPSDAAKLLERLDPAELVYALGLAEGRGHGRWIDWWLQEGRAIEPAFGGDELLAQGFRQGPAFGRALDAARRKAWDGADWEAQIAAARAVLVKVGRDQAG</sequence>
<keyword evidence="4" id="KW-0548">Nucleotidyltransferase</keyword>
<gene>
    <name evidence="9" type="ORF">AKJ08_2587</name>
</gene>
<comment type="cofactor">
    <cofactor evidence="1">
        <name>Mg(2+)</name>
        <dbReference type="ChEBI" id="CHEBI:18420"/>
    </cofactor>
</comment>
<dbReference type="Gene3D" id="1.10.3090.10">
    <property type="entry name" value="cca-adding enzyme, domain 2"/>
    <property type="match status" value="1"/>
</dbReference>
<evidence type="ECO:0000256" key="6">
    <source>
        <dbReference type="ARBA" id="ARBA00022741"/>
    </source>
</evidence>
<keyword evidence="5" id="KW-0479">Metal-binding</keyword>
<evidence type="ECO:0000313" key="9">
    <source>
        <dbReference type="EMBL" id="AKU92200.1"/>
    </source>
</evidence>
<dbReference type="GO" id="GO:0046872">
    <property type="term" value="F:metal ion binding"/>
    <property type="evidence" value="ECO:0007669"/>
    <property type="project" value="UniProtKB-KW"/>
</dbReference>
<protein>
    <submittedName>
        <fullName evidence="9">tRNA nucleotidyltransferase</fullName>
    </submittedName>
</protein>
<evidence type="ECO:0000256" key="1">
    <source>
        <dbReference type="ARBA" id="ARBA00001946"/>
    </source>
</evidence>
<name>A0A0K1PFA4_9BACT</name>
<dbReference type="PATRIC" id="fig|1391653.3.peg.2690"/>
<proteinExistence type="inferred from homology"/>
<dbReference type="GO" id="GO:0000166">
    <property type="term" value="F:nucleotide binding"/>
    <property type="evidence" value="ECO:0007669"/>
    <property type="project" value="UniProtKB-KW"/>
</dbReference>
<evidence type="ECO:0000256" key="8">
    <source>
        <dbReference type="ARBA" id="ARBA00022884"/>
    </source>
</evidence>
<comment type="similarity">
    <text evidence="2">Belongs to the tRNA nucleotidyltransferase/poly(A) polymerase family.</text>
</comment>
<dbReference type="GO" id="GO:0016779">
    <property type="term" value="F:nucleotidyltransferase activity"/>
    <property type="evidence" value="ECO:0007669"/>
    <property type="project" value="UniProtKB-KW"/>
</dbReference>
<dbReference type="RefSeq" id="WP_169788715.1">
    <property type="nucleotide sequence ID" value="NZ_CP012332.1"/>
</dbReference>
<dbReference type="PANTHER" id="PTHR47788">
    <property type="entry name" value="POLYA POLYMERASE"/>
    <property type="match status" value="1"/>
</dbReference>
<keyword evidence="10" id="KW-1185">Reference proteome</keyword>
<evidence type="ECO:0000256" key="3">
    <source>
        <dbReference type="ARBA" id="ARBA00022694"/>
    </source>
</evidence>
<evidence type="ECO:0000313" key="10">
    <source>
        <dbReference type="Proteomes" id="UP000055590"/>
    </source>
</evidence>
<evidence type="ECO:0000256" key="7">
    <source>
        <dbReference type="ARBA" id="ARBA00022842"/>
    </source>
</evidence>
<dbReference type="AlphaFoldDB" id="A0A0K1PFA4"/>
<dbReference type="EMBL" id="CP012332">
    <property type="protein sequence ID" value="AKU92200.1"/>
    <property type="molecule type" value="Genomic_DNA"/>
</dbReference>
<dbReference type="STRING" id="1391653.AKJ08_2587"/>
<organism evidence="9 10">
    <name type="scientific">Vulgatibacter incomptus</name>
    <dbReference type="NCBI Taxonomy" id="1391653"/>
    <lineage>
        <taxon>Bacteria</taxon>
        <taxon>Pseudomonadati</taxon>
        <taxon>Myxococcota</taxon>
        <taxon>Myxococcia</taxon>
        <taxon>Myxococcales</taxon>
        <taxon>Cystobacterineae</taxon>
        <taxon>Vulgatibacteraceae</taxon>
        <taxon>Vulgatibacter</taxon>
    </lineage>
</organism>
<keyword evidence="6" id="KW-0547">Nucleotide-binding</keyword>
<dbReference type="KEGG" id="vin:AKJ08_2587"/>
<dbReference type="GO" id="GO:0008033">
    <property type="term" value="P:tRNA processing"/>
    <property type="evidence" value="ECO:0007669"/>
    <property type="project" value="UniProtKB-KW"/>
</dbReference>
<dbReference type="InterPro" id="IPR052390">
    <property type="entry name" value="tRNA_nt/polyA_polymerase"/>
</dbReference>
<evidence type="ECO:0000256" key="2">
    <source>
        <dbReference type="ARBA" id="ARBA00007265"/>
    </source>
</evidence>
<evidence type="ECO:0000256" key="5">
    <source>
        <dbReference type="ARBA" id="ARBA00022723"/>
    </source>
</evidence>
<dbReference type="Proteomes" id="UP000055590">
    <property type="component" value="Chromosome"/>
</dbReference>
<dbReference type="PANTHER" id="PTHR47788:SF1">
    <property type="entry name" value="A-ADDING TRNA NUCLEOTIDYLTRANSFERASE"/>
    <property type="match status" value="1"/>
</dbReference>
<dbReference type="SUPFAM" id="SSF81891">
    <property type="entry name" value="Poly A polymerase C-terminal region-like"/>
    <property type="match status" value="1"/>
</dbReference>
<evidence type="ECO:0000256" key="4">
    <source>
        <dbReference type="ARBA" id="ARBA00022695"/>
    </source>
</evidence>
<keyword evidence="9" id="KW-0808">Transferase</keyword>